<dbReference type="Proteomes" id="UP000638043">
    <property type="component" value="Unassembled WGS sequence"/>
</dbReference>
<proteinExistence type="predicted"/>
<evidence type="ECO:0000313" key="1">
    <source>
        <dbReference type="EMBL" id="GGO59081.1"/>
    </source>
</evidence>
<accession>A0ABQ2MWI5</accession>
<comment type="caution">
    <text evidence="1">The sequence shown here is derived from an EMBL/GenBank/DDBJ whole genome shotgun (WGS) entry which is preliminary data.</text>
</comment>
<dbReference type="EMBL" id="BMMQ01000001">
    <property type="protein sequence ID" value="GGO59081.1"/>
    <property type="molecule type" value="Genomic_DNA"/>
</dbReference>
<gene>
    <name evidence="1" type="ORF">GCM10010910_01170</name>
</gene>
<keyword evidence="2" id="KW-1185">Reference proteome</keyword>
<organism evidence="1 2">
    <name type="scientific">Microbacterium nanhaiense</name>
    <dbReference type="NCBI Taxonomy" id="1301026"/>
    <lineage>
        <taxon>Bacteria</taxon>
        <taxon>Bacillati</taxon>
        <taxon>Actinomycetota</taxon>
        <taxon>Actinomycetes</taxon>
        <taxon>Micrococcales</taxon>
        <taxon>Microbacteriaceae</taxon>
        <taxon>Microbacterium</taxon>
    </lineage>
</organism>
<sequence>MTSKRTLEAELEAEVELRRRAVDAKNRADAAAHAMKSALVRVAKHFGFYDAYVREERYLVERHDGYPPENQPTGYRNVFSPDALIADLDAIDQARSADEARARLGIKEEA</sequence>
<protein>
    <submittedName>
        <fullName evidence="1">Uncharacterized protein</fullName>
    </submittedName>
</protein>
<dbReference type="RefSeq" id="WP_188699397.1">
    <property type="nucleotide sequence ID" value="NZ_BMMQ01000001.1"/>
</dbReference>
<reference evidence="2" key="1">
    <citation type="journal article" date="2019" name="Int. J. Syst. Evol. Microbiol.">
        <title>The Global Catalogue of Microorganisms (GCM) 10K type strain sequencing project: providing services to taxonomists for standard genome sequencing and annotation.</title>
        <authorList>
            <consortium name="The Broad Institute Genomics Platform"/>
            <consortium name="The Broad Institute Genome Sequencing Center for Infectious Disease"/>
            <person name="Wu L."/>
            <person name="Ma J."/>
        </authorList>
    </citation>
    <scope>NUCLEOTIDE SEQUENCE [LARGE SCALE GENOMIC DNA]</scope>
    <source>
        <strain evidence="2">CGMCC 4.7181</strain>
    </source>
</reference>
<evidence type="ECO:0000313" key="2">
    <source>
        <dbReference type="Proteomes" id="UP000638043"/>
    </source>
</evidence>
<name>A0ABQ2MWI5_9MICO</name>